<evidence type="ECO:0000256" key="1">
    <source>
        <dbReference type="ARBA" id="ARBA00004496"/>
    </source>
</evidence>
<dbReference type="PANTHER" id="PTHR10947:SF0">
    <property type="entry name" value="PHENYLALANINE--TRNA LIGASE BETA SUBUNIT"/>
    <property type="match status" value="1"/>
</dbReference>
<evidence type="ECO:0000256" key="14">
    <source>
        <dbReference type="ARBA" id="ARBA00049255"/>
    </source>
</evidence>
<dbReference type="EMBL" id="FMZO01000009">
    <property type="protein sequence ID" value="SDD42121.1"/>
    <property type="molecule type" value="Genomic_DNA"/>
</dbReference>
<dbReference type="PROSITE" id="PS51483">
    <property type="entry name" value="B5"/>
    <property type="match status" value="1"/>
</dbReference>
<evidence type="ECO:0000256" key="5">
    <source>
        <dbReference type="ARBA" id="ARBA00022555"/>
    </source>
</evidence>
<reference evidence="21" key="1">
    <citation type="submission" date="2016-10" db="EMBL/GenBank/DDBJ databases">
        <authorList>
            <person name="Varghese N."/>
            <person name="Submissions S."/>
        </authorList>
    </citation>
    <scope>NUCLEOTIDE SEQUENCE [LARGE SCALE GENOMIC DNA]</scope>
    <source>
        <strain evidence="21">DSM 25811 / CCM 8410 / LMG 26954 / E90</strain>
    </source>
</reference>
<feature type="binding site" evidence="15">
    <location>
        <position position="485"/>
    </location>
    <ligand>
        <name>Mg(2+)</name>
        <dbReference type="ChEBI" id="CHEBI:18420"/>
        <note>shared with alpha subunit</note>
    </ligand>
</feature>
<dbReference type="Gene3D" id="2.40.50.140">
    <property type="entry name" value="Nucleic acid-binding proteins"/>
    <property type="match status" value="1"/>
</dbReference>
<dbReference type="SUPFAM" id="SSF54991">
    <property type="entry name" value="Anticodon-binding domain of PheRS"/>
    <property type="match status" value="1"/>
</dbReference>
<dbReference type="PROSITE" id="PS51447">
    <property type="entry name" value="FDX_ACB"/>
    <property type="match status" value="1"/>
</dbReference>
<feature type="binding site" evidence="15">
    <location>
        <position position="484"/>
    </location>
    <ligand>
        <name>Mg(2+)</name>
        <dbReference type="ChEBI" id="CHEBI:18420"/>
        <note>shared with alpha subunit</note>
    </ligand>
</feature>
<dbReference type="InterPro" id="IPR005121">
    <property type="entry name" value="Fdx_antiC-bd"/>
</dbReference>
<keyword evidence="4 15" id="KW-0963">Cytoplasm</keyword>
<evidence type="ECO:0000256" key="7">
    <source>
        <dbReference type="ARBA" id="ARBA00022723"/>
    </source>
</evidence>
<dbReference type="FunFam" id="2.40.50.140:FF:000045">
    <property type="entry name" value="Phenylalanine--tRNA ligase beta subunit"/>
    <property type="match status" value="1"/>
</dbReference>
<evidence type="ECO:0000256" key="8">
    <source>
        <dbReference type="ARBA" id="ARBA00022741"/>
    </source>
</evidence>
<comment type="cofactor">
    <cofactor evidence="15">
        <name>Mg(2+)</name>
        <dbReference type="ChEBI" id="CHEBI:18420"/>
    </cofactor>
    <text evidence="15">Binds 2 magnesium ions per tetramer.</text>
</comment>
<dbReference type="RefSeq" id="WP_090391168.1">
    <property type="nucleotide sequence ID" value="NZ_FMZO01000009.1"/>
</dbReference>
<feature type="binding site" evidence="15">
    <location>
        <position position="475"/>
    </location>
    <ligand>
        <name>Mg(2+)</name>
        <dbReference type="ChEBI" id="CHEBI:18420"/>
        <note>shared with alpha subunit</note>
    </ligand>
</feature>
<dbReference type="InterPro" id="IPR033714">
    <property type="entry name" value="tRNA_bind_bactPheRS"/>
</dbReference>
<comment type="similarity">
    <text evidence="2 15">Belongs to the phenylalanyl-tRNA synthetase beta subunit family. Type 1 subfamily.</text>
</comment>
<comment type="subcellular location">
    <subcellularLocation>
        <location evidence="1 15">Cytoplasm</location>
    </subcellularLocation>
</comment>
<dbReference type="HAMAP" id="MF_00283">
    <property type="entry name" value="Phe_tRNA_synth_beta1"/>
    <property type="match status" value="1"/>
</dbReference>
<dbReference type="CDD" id="cd00769">
    <property type="entry name" value="PheRS_beta_core"/>
    <property type="match status" value="1"/>
</dbReference>
<dbReference type="NCBIfam" id="TIGR00472">
    <property type="entry name" value="pheT_bact"/>
    <property type="match status" value="1"/>
</dbReference>
<dbReference type="GO" id="GO:0000049">
    <property type="term" value="F:tRNA binding"/>
    <property type="evidence" value="ECO:0007669"/>
    <property type="project" value="UniProtKB-UniRule"/>
</dbReference>
<feature type="domain" description="B5" evidence="19">
    <location>
        <begin position="421"/>
        <end position="497"/>
    </location>
</feature>
<dbReference type="GO" id="GO:0005524">
    <property type="term" value="F:ATP binding"/>
    <property type="evidence" value="ECO:0007669"/>
    <property type="project" value="UniProtKB-UniRule"/>
</dbReference>
<dbReference type="SMART" id="SM00896">
    <property type="entry name" value="FDX-ACB"/>
    <property type="match status" value="1"/>
</dbReference>
<dbReference type="InterPro" id="IPR004532">
    <property type="entry name" value="Phe-tRNA-ligase_IIc_bsu_bact"/>
</dbReference>
<evidence type="ECO:0000259" key="19">
    <source>
        <dbReference type="PROSITE" id="PS51483"/>
    </source>
</evidence>
<dbReference type="Pfam" id="PF17759">
    <property type="entry name" value="tRNA_synthFbeta"/>
    <property type="match status" value="1"/>
</dbReference>
<evidence type="ECO:0000256" key="12">
    <source>
        <dbReference type="ARBA" id="ARBA00022917"/>
    </source>
</evidence>
<dbReference type="Pfam" id="PF03484">
    <property type="entry name" value="B5"/>
    <property type="match status" value="1"/>
</dbReference>
<dbReference type="Gene3D" id="3.30.56.10">
    <property type="match status" value="2"/>
</dbReference>
<dbReference type="Pfam" id="PF03483">
    <property type="entry name" value="B3_4"/>
    <property type="match status" value="1"/>
</dbReference>
<dbReference type="InterPro" id="IPR036690">
    <property type="entry name" value="Fdx_antiC-bd_sf"/>
</dbReference>
<dbReference type="SUPFAM" id="SSF46955">
    <property type="entry name" value="Putative DNA-binding domain"/>
    <property type="match status" value="1"/>
</dbReference>
<dbReference type="GO" id="GO:0009328">
    <property type="term" value="C:phenylalanine-tRNA ligase complex"/>
    <property type="evidence" value="ECO:0007669"/>
    <property type="project" value="TreeGrafter"/>
</dbReference>
<dbReference type="InterPro" id="IPR005147">
    <property type="entry name" value="tRNA_synthase_B5-dom"/>
</dbReference>
<gene>
    <name evidence="15" type="primary">pheT</name>
    <name evidence="20" type="ORF">SAMN04487894_10920</name>
</gene>
<dbReference type="SMART" id="SM00873">
    <property type="entry name" value="B3_4"/>
    <property type="match status" value="1"/>
</dbReference>
<keyword evidence="6 15" id="KW-0436">Ligase</keyword>
<keyword evidence="8 15" id="KW-0547">Nucleotide-binding</keyword>
<comment type="subunit">
    <text evidence="3 15">Tetramer of two alpha and two beta subunits.</text>
</comment>
<dbReference type="InterPro" id="IPR045864">
    <property type="entry name" value="aa-tRNA-synth_II/BPL/LPL"/>
</dbReference>
<keyword evidence="13 15" id="KW-0030">Aminoacyl-tRNA synthetase</keyword>
<keyword evidence="5 16" id="KW-0820">tRNA-binding</keyword>
<evidence type="ECO:0000256" key="16">
    <source>
        <dbReference type="PROSITE-ProRule" id="PRU00209"/>
    </source>
</evidence>
<sequence>MTISYKWLSDYLPTGPAGLPVALSAERLSQILTSIGLEVEAVHEYEELKGGLRGLVIGEVLETSPHPNADKLKLTRVAVGSDTLRIVCGAPNVAAGQKVIVAPVGATIYPISSEPVTMKLAKIRGEESQGMICAEDEIGLGTSHNGIMILPQEVKAGTPASEYFQSYSDTIFEIGLTPNRMDAMSHWGVTRDVCAYLSHHDKKAVRPKLPDTNSFKAPKGKTPLKITVENKTACPRYSGICIDNIKVAESPKWLQHLLKAIGLRTINNIVDITNFIQHETGQPLHAFDADKIRGNQVIVRNLQEGTPFTTLDEKERKLSAEDLMICDAEGGMCIGGVFGGIESGVTEQTTRIFLESACFDPVTIRRTSFRHGLRTDAATRFEKGTDISATVNVLKRAALLILEICGGTLSSDIYDIYPEPQPKKEIALKYHYLKKLSGKNYHPDAVKSILQALGFEVEKDTIDSLLISVPYHKPDISLQADVVEEILRIDGLDNVEIPTSIKITPSIDENIESELIKEKIVSFLTGSGHHEILTNSITNKAYYTEEELSTVVKMKNSLSAELNIMRPDMLETGLEIVVRNLNRKNDNLRLFEFGKTYSINKKGKFEEPDHLCLYLTGNQQTAGWKQPGIKYDFFALKGLVEKGLQLCGLTGLQFDELKDTNFQYGLELKSGATSLGKLGAVHKDLLARFDIKQPVFYADLNWTAILKAALKYKTQFAPISRFPAVQRDIAMIVAEELPYQSVEAAIRKLNLKKLQAVQLFDIFVSDKLGAGKKSLAINITFLDEEKTLTDGEIDGWMKKIMQSLERDLQVEIRK</sequence>
<dbReference type="Gene3D" id="3.30.70.380">
    <property type="entry name" value="Ferrodoxin-fold anticodon-binding domain"/>
    <property type="match status" value="1"/>
</dbReference>
<dbReference type="GO" id="GO:0006432">
    <property type="term" value="P:phenylalanyl-tRNA aminoacylation"/>
    <property type="evidence" value="ECO:0007669"/>
    <property type="project" value="UniProtKB-UniRule"/>
</dbReference>
<dbReference type="InterPro" id="IPR005146">
    <property type="entry name" value="B3/B4_tRNA-bd"/>
</dbReference>
<evidence type="ECO:0000256" key="15">
    <source>
        <dbReference type="HAMAP-Rule" id="MF_00283"/>
    </source>
</evidence>
<dbReference type="InterPro" id="IPR041616">
    <property type="entry name" value="PheRS_beta_core"/>
</dbReference>
<feature type="domain" description="FDX-ACB" evidence="18">
    <location>
        <begin position="720"/>
        <end position="813"/>
    </location>
</feature>
<evidence type="ECO:0000259" key="17">
    <source>
        <dbReference type="PROSITE" id="PS50886"/>
    </source>
</evidence>
<dbReference type="Pfam" id="PF03147">
    <property type="entry name" value="FDX-ACB"/>
    <property type="match status" value="1"/>
</dbReference>
<keyword evidence="9 15" id="KW-0067">ATP-binding</keyword>
<evidence type="ECO:0000256" key="10">
    <source>
        <dbReference type="ARBA" id="ARBA00022842"/>
    </source>
</evidence>
<dbReference type="Gene3D" id="3.50.40.10">
    <property type="entry name" value="Phenylalanyl-trna Synthetase, Chain B, domain 3"/>
    <property type="match status" value="1"/>
</dbReference>
<dbReference type="Pfam" id="PF01588">
    <property type="entry name" value="tRNA_bind"/>
    <property type="match status" value="1"/>
</dbReference>
<dbReference type="Proteomes" id="UP000198757">
    <property type="component" value="Unassembled WGS sequence"/>
</dbReference>
<evidence type="ECO:0000256" key="3">
    <source>
        <dbReference type="ARBA" id="ARBA00011209"/>
    </source>
</evidence>
<accession>A0A1G6ULG4</accession>
<evidence type="ECO:0000256" key="9">
    <source>
        <dbReference type="ARBA" id="ARBA00022840"/>
    </source>
</evidence>
<dbReference type="PANTHER" id="PTHR10947">
    <property type="entry name" value="PHENYLALANYL-TRNA SYNTHETASE BETA CHAIN AND LEUCINE-RICH REPEAT-CONTAINING PROTEIN 47"/>
    <property type="match status" value="1"/>
</dbReference>
<dbReference type="CDD" id="cd02796">
    <property type="entry name" value="tRNA_bind_bactPheRS"/>
    <property type="match status" value="1"/>
</dbReference>
<dbReference type="InterPro" id="IPR045060">
    <property type="entry name" value="Phe-tRNA-ligase_IIc_bsu"/>
</dbReference>
<dbReference type="GO" id="GO:0004826">
    <property type="term" value="F:phenylalanine-tRNA ligase activity"/>
    <property type="evidence" value="ECO:0007669"/>
    <property type="project" value="UniProtKB-UniRule"/>
</dbReference>
<dbReference type="AlphaFoldDB" id="A0A1G6ULG4"/>
<feature type="domain" description="TRNA-binding" evidence="17">
    <location>
        <begin position="49"/>
        <end position="161"/>
    </location>
</feature>
<dbReference type="InterPro" id="IPR009061">
    <property type="entry name" value="DNA-bd_dom_put_sf"/>
</dbReference>
<proteinExistence type="inferred from homology"/>
<evidence type="ECO:0000259" key="18">
    <source>
        <dbReference type="PROSITE" id="PS51447"/>
    </source>
</evidence>
<protein>
    <recommendedName>
        <fullName evidence="15">Phenylalanine--tRNA ligase beta subunit</fullName>
        <ecNumber evidence="15">6.1.1.20</ecNumber>
    </recommendedName>
    <alternativeName>
        <fullName evidence="15">Phenylalanyl-tRNA synthetase beta subunit</fullName>
        <shortName evidence="15">PheRS</shortName>
    </alternativeName>
</protein>
<keyword evidence="12 15" id="KW-0648">Protein biosynthesis</keyword>
<dbReference type="FunFam" id="3.50.40.10:FF:000001">
    <property type="entry name" value="Phenylalanine--tRNA ligase beta subunit"/>
    <property type="match status" value="1"/>
</dbReference>
<dbReference type="PROSITE" id="PS50886">
    <property type="entry name" value="TRBD"/>
    <property type="match status" value="1"/>
</dbReference>
<dbReference type="FunFam" id="3.30.70.380:FF:000001">
    <property type="entry name" value="Phenylalanine--tRNA ligase beta subunit"/>
    <property type="match status" value="1"/>
</dbReference>
<name>A0A1G6ULG4_NIADE</name>
<comment type="catalytic activity">
    <reaction evidence="14 15">
        <text>tRNA(Phe) + L-phenylalanine + ATP = L-phenylalanyl-tRNA(Phe) + AMP + diphosphate + H(+)</text>
        <dbReference type="Rhea" id="RHEA:19413"/>
        <dbReference type="Rhea" id="RHEA-COMP:9668"/>
        <dbReference type="Rhea" id="RHEA-COMP:9699"/>
        <dbReference type="ChEBI" id="CHEBI:15378"/>
        <dbReference type="ChEBI" id="CHEBI:30616"/>
        <dbReference type="ChEBI" id="CHEBI:33019"/>
        <dbReference type="ChEBI" id="CHEBI:58095"/>
        <dbReference type="ChEBI" id="CHEBI:78442"/>
        <dbReference type="ChEBI" id="CHEBI:78531"/>
        <dbReference type="ChEBI" id="CHEBI:456215"/>
        <dbReference type="EC" id="6.1.1.20"/>
    </reaction>
</comment>
<dbReference type="GO" id="GO:0000287">
    <property type="term" value="F:magnesium ion binding"/>
    <property type="evidence" value="ECO:0007669"/>
    <property type="project" value="UniProtKB-UniRule"/>
</dbReference>
<evidence type="ECO:0000256" key="2">
    <source>
        <dbReference type="ARBA" id="ARBA00008653"/>
    </source>
</evidence>
<keyword evidence="21" id="KW-1185">Reference proteome</keyword>
<dbReference type="SUPFAM" id="SSF55681">
    <property type="entry name" value="Class II aaRS and biotin synthetases"/>
    <property type="match status" value="1"/>
</dbReference>
<dbReference type="Gene3D" id="3.30.930.10">
    <property type="entry name" value="Bira Bifunctional Protein, Domain 2"/>
    <property type="match status" value="1"/>
</dbReference>
<dbReference type="SMART" id="SM00874">
    <property type="entry name" value="B5"/>
    <property type="match status" value="1"/>
</dbReference>
<organism evidence="20 21">
    <name type="scientific">Niabella drilacis (strain DSM 25811 / CCM 8410 / CCUG 62505 / LMG 26954 / E90)</name>
    <dbReference type="NCBI Taxonomy" id="1285928"/>
    <lineage>
        <taxon>Bacteria</taxon>
        <taxon>Pseudomonadati</taxon>
        <taxon>Bacteroidota</taxon>
        <taxon>Chitinophagia</taxon>
        <taxon>Chitinophagales</taxon>
        <taxon>Chitinophagaceae</taxon>
        <taxon>Niabella</taxon>
    </lineage>
</organism>
<evidence type="ECO:0000313" key="21">
    <source>
        <dbReference type="Proteomes" id="UP000198757"/>
    </source>
</evidence>
<evidence type="ECO:0000256" key="6">
    <source>
        <dbReference type="ARBA" id="ARBA00022598"/>
    </source>
</evidence>
<keyword evidence="7 15" id="KW-0479">Metal-binding</keyword>
<evidence type="ECO:0000256" key="13">
    <source>
        <dbReference type="ARBA" id="ARBA00023146"/>
    </source>
</evidence>
<dbReference type="SUPFAM" id="SSF50249">
    <property type="entry name" value="Nucleic acid-binding proteins"/>
    <property type="match status" value="1"/>
</dbReference>
<evidence type="ECO:0000256" key="11">
    <source>
        <dbReference type="ARBA" id="ARBA00022884"/>
    </source>
</evidence>
<evidence type="ECO:0000256" key="4">
    <source>
        <dbReference type="ARBA" id="ARBA00022490"/>
    </source>
</evidence>
<dbReference type="SUPFAM" id="SSF56037">
    <property type="entry name" value="PheT/TilS domain"/>
    <property type="match status" value="1"/>
</dbReference>
<evidence type="ECO:0000313" key="20">
    <source>
        <dbReference type="EMBL" id="SDD42121.1"/>
    </source>
</evidence>
<dbReference type="InterPro" id="IPR012340">
    <property type="entry name" value="NA-bd_OB-fold"/>
</dbReference>
<dbReference type="InterPro" id="IPR020825">
    <property type="entry name" value="Phe-tRNA_synthase-like_B3/B4"/>
</dbReference>
<feature type="binding site" evidence="15">
    <location>
        <position position="481"/>
    </location>
    <ligand>
        <name>Mg(2+)</name>
        <dbReference type="ChEBI" id="CHEBI:18420"/>
        <note>shared with alpha subunit</note>
    </ligand>
</feature>
<keyword evidence="11 16" id="KW-0694">RNA-binding</keyword>
<dbReference type="InterPro" id="IPR002547">
    <property type="entry name" value="tRNA-bd_dom"/>
</dbReference>
<dbReference type="EC" id="6.1.1.20" evidence="15"/>
<dbReference type="OrthoDB" id="9805455at2"/>
<dbReference type="STRING" id="1285928.SAMN04487894_10920"/>
<keyword evidence="10 15" id="KW-0460">Magnesium</keyword>